<feature type="chain" id="PRO_5025588773" evidence="8">
    <location>
        <begin position="22"/>
        <end position="1082"/>
    </location>
</feature>
<evidence type="ECO:0000256" key="7">
    <source>
        <dbReference type="SAM" id="Phobius"/>
    </source>
</evidence>
<dbReference type="OMA" id="VYEVFSW"/>
<dbReference type="PANTHER" id="PTHR13388">
    <property type="entry name" value="DETONATOR, ISOFORM E"/>
    <property type="match status" value="1"/>
</dbReference>
<dbReference type="InterPro" id="IPR026307">
    <property type="entry name" value="TMEM132"/>
</dbReference>
<feature type="signal peptide" evidence="8">
    <location>
        <begin position="1"/>
        <end position="21"/>
    </location>
</feature>
<gene>
    <name evidence="16" type="primary">si:dkeyp-14d3.1</name>
</gene>
<organism evidence="16 17">
    <name type="scientific">Takifugu rubripes</name>
    <name type="common">Japanese pufferfish</name>
    <name type="synonym">Fugu rubripes</name>
    <dbReference type="NCBI Taxonomy" id="31033"/>
    <lineage>
        <taxon>Eukaryota</taxon>
        <taxon>Metazoa</taxon>
        <taxon>Chordata</taxon>
        <taxon>Craniata</taxon>
        <taxon>Vertebrata</taxon>
        <taxon>Euteleostomi</taxon>
        <taxon>Actinopterygii</taxon>
        <taxon>Neopterygii</taxon>
        <taxon>Teleostei</taxon>
        <taxon>Neoteleostei</taxon>
        <taxon>Acanthomorphata</taxon>
        <taxon>Eupercaria</taxon>
        <taxon>Tetraodontiformes</taxon>
        <taxon>Tetradontoidea</taxon>
        <taxon>Tetraodontidae</taxon>
        <taxon>Takifugu</taxon>
    </lineage>
</organism>
<evidence type="ECO:0000259" key="12">
    <source>
        <dbReference type="Pfam" id="PF23039"/>
    </source>
</evidence>
<dbReference type="Pfam" id="PF23481">
    <property type="entry name" value="Ig_TMEM132_2nd"/>
    <property type="match status" value="1"/>
</dbReference>
<comment type="subcellular location">
    <subcellularLocation>
        <location evidence="1">Membrane</location>
        <topology evidence="1">Single-pass type I membrane protein</topology>
    </subcellularLocation>
</comment>
<dbReference type="Pfam" id="PF15705">
    <property type="entry name" value="TMEM132_N"/>
    <property type="match status" value="1"/>
</dbReference>
<keyword evidence="17" id="KW-1185">Reference proteome</keyword>
<reference evidence="16" key="3">
    <citation type="submission" date="2025-09" db="UniProtKB">
        <authorList>
            <consortium name="Ensembl"/>
        </authorList>
    </citation>
    <scope>IDENTIFICATION</scope>
</reference>
<evidence type="ECO:0000256" key="1">
    <source>
        <dbReference type="ARBA" id="ARBA00004479"/>
    </source>
</evidence>
<evidence type="ECO:0000256" key="5">
    <source>
        <dbReference type="ARBA" id="ARBA00023136"/>
    </source>
</evidence>
<dbReference type="InterPro" id="IPR031435">
    <property type="entry name" value="TMEM132_N"/>
</dbReference>
<dbReference type="Pfam" id="PF15706">
    <property type="entry name" value="TMEM132_C"/>
    <property type="match status" value="1"/>
</dbReference>
<feature type="domain" description="Transmembrane protein TMEM132 N-terminal" evidence="9">
    <location>
        <begin position="37"/>
        <end position="99"/>
    </location>
</feature>
<protein>
    <submittedName>
        <fullName evidence="16">Transmembrane protein 132C</fullName>
    </submittedName>
</protein>
<feature type="domain" description="Transmembrane protein TMEM132 cohesin-like" evidence="12">
    <location>
        <begin position="270"/>
        <end position="415"/>
    </location>
</feature>
<comment type="similarity">
    <text evidence="2">Belongs to the TMEM132 family.</text>
</comment>
<dbReference type="Pfam" id="PF23486">
    <property type="entry name" value="Ig_TMEM132_5th"/>
    <property type="match status" value="1"/>
</dbReference>
<feature type="domain" description="Transmembrane protein TMEM132 fifth" evidence="14">
    <location>
        <begin position="517"/>
        <end position="654"/>
    </location>
</feature>
<dbReference type="InterPro" id="IPR055421">
    <property type="entry name" value="TMEM132_3rd"/>
</dbReference>
<evidence type="ECO:0000313" key="16">
    <source>
        <dbReference type="Ensembl" id="ENSTRUP00000026094.3"/>
    </source>
</evidence>
<reference evidence="16 17" key="1">
    <citation type="journal article" date="2011" name="Genome Biol. Evol.">
        <title>Integration of the genetic map and genome assembly of fugu facilitates insights into distinct features of genome evolution in teleosts and mammals.</title>
        <authorList>
            <person name="Kai W."/>
            <person name="Kikuchi K."/>
            <person name="Tohari S."/>
            <person name="Chew A.K."/>
            <person name="Tay A."/>
            <person name="Fujiwara A."/>
            <person name="Hosoya S."/>
            <person name="Suetake H."/>
            <person name="Naruse K."/>
            <person name="Brenner S."/>
            <person name="Suzuki Y."/>
            <person name="Venkatesh B."/>
        </authorList>
    </citation>
    <scope>NUCLEOTIDE SEQUENCE [LARGE SCALE GENOMIC DNA]</scope>
</reference>
<evidence type="ECO:0000313" key="17">
    <source>
        <dbReference type="Proteomes" id="UP000005226"/>
    </source>
</evidence>
<dbReference type="Pfam" id="PF23487">
    <property type="entry name" value="Ig_TMEM132_6th"/>
    <property type="match status" value="1"/>
</dbReference>
<dbReference type="GO" id="GO:0016020">
    <property type="term" value="C:membrane"/>
    <property type="evidence" value="ECO:0007669"/>
    <property type="project" value="UniProtKB-SubCell"/>
</dbReference>
<keyword evidence="8" id="KW-0732">Signal</keyword>
<keyword evidence="5 7" id="KW-0472">Membrane</keyword>
<dbReference type="InterPro" id="IPR055423">
    <property type="entry name" value="Ig_TMEM132_5th"/>
</dbReference>
<feature type="transmembrane region" description="Helical" evidence="7">
    <location>
        <begin position="899"/>
        <end position="924"/>
    </location>
</feature>
<feature type="compositionally biased region" description="Low complexity" evidence="6">
    <location>
        <begin position="974"/>
        <end position="986"/>
    </location>
</feature>
<keyword evidence="4 7" id="KW-1133">Transmembrane helix</keyword>
<dbReference type="OrthoDB" id="10026202at2759"/>
<keyword evidence="3 7" id="KW-0812">Transmembrane</keyword>
<feature type="region of interest" description="Disordered" evidence="6">
    <location>
        <begin position="963"/>
        <end position="986"/>
    </location>
</feature>
<dbReference type="InParanoid" id="H2TN38"/>
<name>H2TN38_TAKRU</name>
<evidence type="ECO:0000256" key="4">
    <source>
        <dbReference type="ARBA" id="ARBA00022989"/>
    </source>
</evidence>
<accession>H2TN38</accession>
<evidence type="ECO:0000259" key="15">
    <source>
        <dbReference type="Pfam" id="PF23487"/>
    </source>
</evidence>
<dbReference type="InterPro" id="IPR031437">
    <property type="entry name" value="Ig_TMEM132_4th"/>
</dbReference>
<dbReference type="GeneTree" id="ENSGT00940000154702"/>
<dbReference type="HOGENOM" id="CLU_009871_0_0_1"/>
<evidence type="ECO:0000256" key="6">
    <source>
        <dbReference type="SAM" id="MobiDB-lite"/>
    </source>
</evidence>
<feature type="domain" description="Transmembrane protein TMEM132 second Ig-like" evidence="13">
    <location>
        <begin position="116"/>
        <end position="249"/>
    </location>
</feature>
<dbReference type="InterPro" id="IPR055424">
    <property type="entry name" value="Ig_TMEM132_6th"/>
</dbReference>
<sequence length="1082" mass="120983">MLHLLALQTALAIFRAADCRALDGLPRYSSLSTYLPVNYQVLNADLAFFLKEANQEFMRNSSLMSRTEPFFIYQTRSLPALNASYGPLSLEQPVPLELLQSPGTFPTSSLFTYNWKVQTFIIDTRIHLAKPRVQVLFYIAGRDWDDYSAIDKLPCVHMFAFHETQEVRGTCQLKGELGLCVAELEPLASWFNPPSIVPGRQRNLDVSEGTPVELYYVLQSTEAAECHSEEARKVSSIRSSQEGQLGSYTSTPLRRIGGVRLYQNPTPPPLSEHRLDNNFKVTVPSTPIKQRETISAFIIVSDYSPVEVFTLRVKLKEGITFLGARPSNPTQWIVSQDVRSEGHRVVTLHCRRKESSYDLQRSDTGYQRVLQVDLKMESFPEPLGSRWMAWQVEYPASRAATQEVETEIQLAQEDLAGIVPLAMDSEILNTAVLTGKTVAVPVKVVSIGIDASVVDVSDAVQCHSMDEDVVKVSDRCDYVFVNGKEMKGKVRMMVNFTYGYLSAQLELNVWIPRLPLQIEVSDTELSQIKGWRVPTTAPSQRSTRDSEDEDDEDKRGRSCTLLYQHAMIRVLTHFMAEAADPRSQTSFMLGSDWQVDITDMVWDFLKVEDPQIAQLLDRKVLVGQGPGMTTIQVLSPLSDSILAEKTITVVDEKVTITELGVQLVSGLSMNLQLSPGSNRAILATATTQEVLQSPKQEALISAWLQFSDGSVAPLDLYNPDFFVLTATSLDEEVVTVQQHPSWKWPVIVTEAEGQGQLVRVEMTVCEVCQKFKRRSILAAGNCHVRVKFGQSDNSRGGSIDYYSPDGDDLESRDRHDRTSFNTLYFGSSVSDMEDGVLRKATTTKSAIMRRPNGDKLSDDSQHNMPLDFADLPAQVDLPHSRNVDDDLVQTARGLTDLEIGMYALLGVFCLAILVFLINCISYTLKYRHKELSIEGQENINHAHDWVWLGNDADLIESQISLSPQPEEQTSIMDSSSGLEEGSHLLNGGSAQKNVQGQVHRAADVGSLVKDGKGDSPTTKRKRVKFTTFTTIPSDSTYPTVNTLTRSHSQDIKWVCRDMELGDSKELRNYMERLNDNALKEMA</sequence>
<dbReference type="RefSeq" id="XP_011613562.2">
    <property type="nucleotide sequence ID" value="XM_011615260.2"/>
</dbReference>
<feature type="compositionally biased region" description="Polar residues" evidence="6">
    <location>
        <begin position="963"/>
        <end position="973"/>
    </location>
</feature>
<dbReference type="PANTHER" id="PTHR13388:SF4">
    <property type="entry name" value="TRANSMEMBRANE PROTEIN 132C"/>
    <property type="match status" value="1"/>
</dbReference>
<evidence type="ECO:0000256" key="8">
    <source>
        <dbReference type="SAM" id="SignalP"/>
    </source>
</evidence>
<evidence type="ECO:0000256" key="3">
    <source>
        <dbReference type="ARBA" id="ARBA00022692"/>
    </source>
</evidence>
<dbReference type="STRING" id="31033.ENSTRUP00000026094"/>
<dbReference type="Proteomes" id="UP000005226">
    <property type="component" value="Chromosome 21"/>
</dbReference>
<evidence type="ECO:0000256" key="2">
    <source>
        <dbReference type="ARBA" id="ARBA00006166"/>
    </source>
</evidence>
<feature type="domain" description="Transmembrane protein TMEM132 C-terminal" evidence="10">
    <location>
        <begin position="872"/>
        <end position="952"/>
    </location>
</feature>
<evidence type="ECO:0000259" key="9">
    <source>
        <dbReference type="Pfam" id="PF15705"/>
    </source>
</evidence>
<feature type="region of interest" description="Disordered" evidence="6">
    <location>
        <begin position="531"/>
        <end position="556"/>
    </location>
</feature>
<dbReference type="FunCoup" id="H2TN38">
    <property type="interactions" value="821"/>
</dbReference>
<dbReference type="AlphaFoldDB" id="H2TN38"/>
<dbReference type="Pfam" id="PF16070">
    <property type="entry name" value="Ig_TMEM132_4th"/>
    <property type="match status" value="1"/>
</dbReference>
<evidence type="ECO:0000259" key="13">
    <source>
        <dbReference type="Pfam" id="PF23481"/>
    </source>
</evidence>
<feature type="domain" description="Transmembrane protein TMEM132 sixth" evidence="15">
    <location>
        <begin position="655"/>
        <end position="770"/>
    </location>
</feature>
<reference evidence="16" key="2">
    <citation type="submission" date="2025-08" db="UniProtKB">
        <authorList>
            <consortium name="Ensembl"/>
        </authorList>
    </citation>
    <scope>IDENTIFICATION</scope>
</reference>
<evidence type="ECO:0000259" key="14">
    <source>
        <dbReference type="Pfam" id="PF23486"/>
    </source>
</evidence>
<dbReference type="Pfam" id="PF23039">
    <property type="entry name" value="TMEM132_3rd"/>
    <property type="match status" value="1"/>
</dbReference>
<dbReference type="GeneID" id="105417997"/>
<feature type="domain" description="Transmembrane protein family 132 fourth" evidence="11">
    <location>
        <begin position="417"/>
        <end position="514"/>
    </location>
</feature>
<dbReference type="InterPro" id="IPR055422">
    <property type="entry name" value="Ig_TMEM132_2nd"/>
</dbReference>
<proteinExistence type="inferred from homology"/>
<dbReference type="InterPro" id="IPR031436">
    <property type="entry name" value="TMEM132_C"/>
</dbReference>
<evidence type="ECO:0000259" key="10">
    <source>
        <dbReference type="Pfam" id="PF15706"/>
    </source>
</evidence>
<evidence type="ECO:0000259" key="11">
    <source>
        <dbReference type="Pfam" id="PF16070"/>
    </source>
</evidence>
<dbReference type="Ensembl" id="ENSTRUT00000026199.3">
    <property type="protein sequence ID" value="ENSTRUP00000026094.3"/>
    <property type="gene ID" value="ENSTRUG00000010363.3"/>
</dbReference>